<dbReference type="GO" id="GO:0071111">
    <property type="term" value="F:cyclic-guanylate-specific phosphodiesterase activity"/>
    <property type="evidence" value="ECO:0007669"/>
    <property type="project" value="InterPro"/>
</dbReference>
<dbReference type="Gene3D" id="3.20.20.450">
    <property type="entry name" value="EAL domain"/>
    <property type="match status" value="1"/>
</dbReference>
<dbReference type="PANTHER" id="PTHR33121">
    <property type="entry name" value="CYCLIC DI-GMP PHOSPHODIESTERASE PDEF"/>
    <property type="match status" value="1"/>
</dbReference>
<dbReference type="Pfam" id="PF00990">
    <property type="entry name" value="GGDEF"/>
    <property type="match status" value="1"/>
</dbReference>
<evidence type="ECO:0000313" key="5">
    <source>
        <dbReference type="Proteomes" id="UP000705379"/>
    </source>
</evidence>
<evidence type="ECO:0000313" key="4">
    <source>
        <dbReference type="EMBL" id="MBS8259908.1"/>
    </source>
</evidence>
<dbReference type="SMART" id="SM00267">
    <property type="entry name" value="GGDEF"/>
    <property type="match status" value="1"/>
</dbReference>
<dbReference type="InterPro" id="IPR050706">
    <property type="entry name" value="Cyclic-di-GMP_PDE-like"/>
</dbReference>
<dbReference type="CDD" id="cd01949">
    <property type="entry name" value="GGDEF"/>
    <property type="match status" value="1"/>
</dbReference>
<keyword evidence="1" id="KW-0812">Transmembrane</keyword>
<dbReference type="InterPro" id="IPR000160">
    <property type="entry name" value="GGDEF_dom"/>
</dbReference>
<dbReference type="Gene3D" id="6.10.340.10">
    <property type="match status" value="1"/>
</dbReference>
<dbReference type="InterPro" id="IPR043128">
    <property type="entry name" value="Rev_trsase/Diguanyl_cyclase"/>
</dbReference>
<name>A0A944CD90_9HYPH</name>
<evidence type="ECO:0000259" key="2">
    <source>
        <dbReference type="PROSITE" id="PS50883"/>
    </source>
</evidence>
<feature type="transmembrane region" description="Helical" evidence="1">
    <location>
        <begin position="270"/>
        <end position="289"/>
    </location>
</feature>
<gene>
    <name evidence="4" type="ORF">DYI23_06725</name>
</gene>
<protein>
    <submittedName>
        <fullName evidence="4">EAL domain-containing protein</fullName>
    </submittedName>
</protein>
<evidence type="ECO:0000259" key="3">
    <source>
        <dbReference type="PROSITE" id="PS50887"/>
    </source>
</evidence>
<dbReference type="RefSeq" id="WP_213215479.1">
    <property type="nucleotide sequence ID" value="NZ_QTKU01000001.1"/>
</dbReference>
<dbReference type="Pfam" id="PF00563">
    <property type="entry name" value="EAL"/>
    <property type="match status" value="1"/>
</dbReference>
<dbReference type="SMART" id="SM00052">
    <property type="entry name" value="EAL"/>
    <property type="match status" value="1"/>
</dbReference>
<accession>A0A944CD90</accession>
<keyword evidence="1" id="KW-1133">Transmembrane helix</keyword>
<organism evidence="4 5">
    <name type="scientific">Roseibium polysiphoniae</name>
    <dbReference type="NCBI Taxonomy" id="2571221"/>
    <lineage>
        <taxon>Bacteria</taxon>
        <taxon>Pseudomonadati</taxon>
        <taxon>Pseudomonadota</taxon>
        <taxon>Alphaproteobacteria</taxon>
        <taxon>Hyphomicrobiales</taxon>
        <taxon>Stappiaceae</taxon>
        <taxon>Roseibium</taxon>
    </lineage>
</organism>
<reference evidence="4" key="2">
    <citation type="journal article" date="2021" name="Microorganisms">
        <title>Bacterial Dimethylsulfoniopropionate Biosynthesis in the East China Sea.</title>
        <authorList>
            <person name="Liu J."/>
            <person name="Zhang Y."/>
            <person name="Liu J."/>
            <person name="Zhong H."/>
            <person name="Williams B.T."/>
            <person name="Zheng Y."/>
            <person name="Curson A.R.J."/>
            <person name="Sun C."/>
            <person name="Sun H."/>
            <person name="Song D."/>
            <person name="Wagner Mackenzie B."/>
            <person name="Bermejo Martinez A."/>
            <person name="Todd J.D."/>
            <person name="Zhang X.H."/>
        </authorList>
    </citation>
    <scope>NUCLEOTIDE SEQUENCE</scope>
    <source>
        <strain evidence="4">AESS21</strain>
    </source>
</reference>
<reference evidence="4" key="1">
    <citation type="submission" date="2018-08" db="EMBL/GenBank/DDBJ databases">
        <authorList>
            <person name="Jin W."/>
            <person name="Wang H."/>
            <person name="Yang Y."/>
            <person name="Li M."/>
            <person name="Liu J."/>
        </authorList>
    </citation>
    <scope>NUCLEOTIDE SEQUENCE</scope>
    <source>
        <strain evidence="4">AESS21</strain>
    </source>
</reference>
<dbReference type="Gene3D" id="3.30.450.20">
    <property type="entry name" value="PAS domain"/>
    <property type="match status" value="1"/>
</dbReference>
<sequence>MKIRSFLIVLFTIATLIPTLIFSAWSYHIGVKREFTEVEDRHLLIAQNLSFALERYQQDVVAAFESVSATLTQGASTDAMKRLLRQLNMLCILNVDKKTGEVRQQMATFGHAPVEVIEPALMSAVSNFATPSQTVFSNVMENKTGENVLYLIRDFGTHYAIGEISTRYFVRLGKSISFGIRGHAAIVDQFGNVLAHPREDWIASRKNISQVSSVARMMNGETGIEEFYSPALKGNMIAGLTSVPGPGWGVMVPQPISEIYDKVYANRSSVFLILAIALAGTLGLGLLFARSLSAPLERLATVMKTNARERQLHAVESKSDLFPFEEIKDFRDSYNTMVHRVTESGRKIEALAFSDTITGLPNRAHLQSVAAPILAGGKHGTPGGIMVLIDLDNFKEVNDLHGHDAGDQLLRVCASQILKVTDGLQVCENKAGSEPLASPVVSRIGGDEFIIMVQGLVDEDEIQAFLDVLRAELASPVHELPFTLNKSASIGCSRFPQDAQDVEELIKRADIAMYHAKNSGKNRSELYSPEIGARSTAEIRRDVLDAIDTDGFFLEYQPKICAHRQKVCGVEALVRWNHPEYGRFMPDYWLPAIANSPAISALGEWVVKRAMKDQMALAKAGQDIFMSVNIGPGHFVTPGFVESVDAIRNELGFDAQRLEIEVTEDALFVSEDQAVDAFKRLHKSGYRVSIDDFGKGYSNIARLARLPVDFLKIDRSIIVGAFEDDRIRAILESTFDMARKLDCKTVAEGVETLQHAEFATRLGANCLQGYYFAKSMPLDELNDWLSNQSRNSVHAYHERLKQAV</sequence>
<dbReference type="AlphaFoldDB" id="A0A944CD90"/>
<dbReference type="InterPro" id="IPR001633">
    <property type="entry name" value="EAL_dom"/>
</dbReference>
<dbReference type="PANTHER" id="PTHR33121:SF71">
    <property type="entry name" value="OXYGEN SENSOR PROTEIN DOSP"/>
    <property type="match status" value="1"/>
</dbReference>
<dbReference type="Gene3D" id="3.30.70.270">
    <property type="match status" value="1"/>
</dbReference>
<proteinExistence type="predicted"/>
<dbReference type="NCBIfam" id="TIGR00254">
    <property type="entry name" value="GGDEF"/>
    <property type="match status" value="1"/>
</dbReference>
<feature type="domain" description="EAL" evidence="2">
    <location>
        <begin position="536"/>
        <end position="789"/>
    </location>
</feature>
<evidence type="ECO:0000256" key="1">
    <source>
        <dbReference type="SAM" id="Phobius"/>
    </source>
</evidence>
<dbReference type="InterPro" id="IPR029787">
    <property type="entry name" value="Nucleotide_cyclase"/>
</dbReference>
<dbReference type="Proteomes" id="UP000705379">
    <property type="component" value="Unassembled WGS sequence"/>
</dbReference>
<dbReference type="EMBL" id="QTKU01000001">
    <property type="protein sequence ID" value="MBS8259908.1"/>
    <property type="molecule type" value="Genomic_DNA"/>
</dbReference>
<dbReference type="SUPFAM" id="SSF141868">
    <property type="entry name" value="EAL domain-like"/>
    <property type="match status" value="1"/>
</dbReference>
<dbReference type="PROSITE" id="PS50887">
    <property type="entry name" value="GGDEF"/>
    <property type="match status" value="1"/>
</dbReference>
<dbReference type="PROSITE" id="PS50883">
    <property type="entry name" value="EAL"/>
    <property type="match status" value="1"/>
</dbReference>
<dbReference type="CDD" id="cd01948">
    <property type="entry name" value="EAL"/>
    <property type="match status" value="1"/>
</dbReference>
<feature type="domain" description="GGDEF" evidence="3">
    <location>
        <begin position="382"/>
        <end position="529"/>
    </location>
</feature>
<keyword evidence="1" id="KW-0472">Membrane</keyword>
<comment type="caution">
    <text evidence="4">The sequence shown here is derived from an EMBL/GenBank/DDBJ whole genome shotgun (WGS) entry which is preliminary data.</text>
</comment>
<dbReference type="InterPro" id="IPR035919">
    <property type="entry name" value="EAL_sf"/>
</dbReference>
<dbReference type="CDD" id="cd12912">
    <property type="entry name" value="PDC2_MCP_like"/>
    <property type="match status" value="1"/>
</dbReference>
<dbReference type="SUPFAM" id="SSF55073">
    <property type="entry name" value="Nucleotide cyclase"/>
    <property type="match status" value="1"/>
</dbReference>